<evidence type="ECO:0000256" key="4">
    <source>
        <dbReference type="ARBA" id="ARBA00022741"/>
    </source>
</evidence>
<organism evidence="15 16">
    <name type="scientific">Streptomyces clavifer</name>
    <dbReference type="NCBI Taxonomy" id="68188"/>
    <lineage>
        <taxon>Bacteria</taxon>
        <taxon>Bacillati</taxon>
        <taxon>Actinomycetota</taxon>
        <taxon>Actinomycetes</taxon>
        <taxon>Kitasatosporales</taxon>
        <taxon>Streptomycetaceae</taxon>
        <taxon>Streptomyces</taxon>
    </lineage>
</organism>
<dbReference type="Gene3D" id="1.20.1580.10">
    <property type="entry name" value="ABC transporter ATPase like domain"/>
    <property type="match status" value="2"/>
</dbReference>
<dbReference type="PANTHER" id="PTHR43152:SF2">
    <property type="entry name" value="DRUG RESISTANCE ABC TRANSPORTER"/>
    <property type="match status" value="1"/>
</dbReference>
<dbReference type="Pfam" id="PF00005">
    <property type="entry name" value="ABC_tran"/>
    <property type="match status" value="1"/>
</dbReference>
<keyword evidence="7" id="KW-0067">ATP-binding</keyword>
<dbReference type="InterPro" id="IPR027417">
    <property type="entry name" value="P-loop_NTPase"/>
</dbReference>
<keyword evidence="8" id="KW-0267">Excision nuclease</keyword>
<dbReference type="PROSITE" id="PS50893">
    <property type="entry name" value="ABC_TRANSPORTER_2"/>
    <property type="match status" value="2"/>
</dbReference>
<name>A0ABS4V3F7_9ACTN</name>
<evidence type="ECO:0000256" key="1">
    <source>
        <dbReference type="ARBA" id="ARBA00004496"/>
    </source>
</evidence>
<keyword evidence="2" id="KW-0963">Cytoplasm</keyword>
<dbReference type="PANTHER" id="PTHR43152">
    <property type="entry name" value="UVRABC SYSTEM PROTEIN A"/>
    <property type="match status" value="1"/>
</dbReference>
<evidence type="ECO:0000256" key="3">
    <source>
        <dbReference type="ARBA" id="ARBA00022737"/>
    </source>
</evidence>
<keyword evidence="4" id="KW-0547">Nucleotide-binding</keyword>
<reference evidence="15 16" key="1">
    <citation type="submission" date="2021-03" db="EMBL/GenBank/DDBJ databases">
        <title>Sequencing the genomes of 1000 actinobacteria strains.</title>
        <authorList>
            <person name="Klenk H.-P."/>
        </authorList>
    </citation>
    <scope>NUCLEOTIDE SEQUENCE [LARGE SCALE GENOMIC DNA]</scope>
    <source>
        <strain evidence="15 16">DSM 40843</strain>
    </source>
</reference>
<evidence type="ECO:0000256" key="13">
    <source>
        <dbReference type="ARBA" id="ARBA00042156"/>
    </source>
</evidence>
<dbReference type="Proteomes" id="UP001519311">
    <property type="component" value="Unassembled WGS sequence"/>
</dbReference>
<keyword evidence="10" id="KW-0234">DNA repair</keyword>
<sequence>MPAKKDAQSPAPHAADTHDLIRVHGARVNNLKDVSVEIPKRRLTVFTGVSGSGKSSLVFGTLAAESQRMINETYSAFVQGFMPTQARPEVDVLEGLTTAIIVDQQRLGSDPRSTVGTATDANAMLRILFSRLGKPHIGSPKAFSFNVASISGAGAVTMERAGRTVKERRDFQIIGGMCPRCEGRGTVSDIDLTQLYDDSKSLAEGAFTIPGWKSDSFWTVRVYAESGLLDPDKPIREFTKREMQDFLHKEPVKVKVEGVNLTYEGLIPKIQKSFLSKDREAMQPHIRAFVDRAVTFTTCPECDGTRLGEAARSSKIAGISIADACAMQISDLAEWVRGLDEPSVAPLLTTLLGTLDSFVEIGLGYLSLDRSAGTLSGGEAQRVKMIRHLGSSLTDVTYVFDEPTIGLHPHDIQRMNDLLLRLRDKGNTVLVVEHKPETIVIADHVVDLGPGAGTGGGTVCFEGTVEGLRAGDTVTGRHFDDRAAPKEEVRKATGTLEIRGAATHNLRDVDVDIPLGVLVVVTGVAGSGKSSLVHGSIPAGEGVVSIDQAAIRGSRRSNPATYTGLLDPIRKAFAKANGVKPALFSANSEGACPTCNGAGVIYTDLAMMAGVASTCEECEGKRFHASVLEHHFGGRDISEVLAMSVAEAAGFFGDGEARTPAAHRILERLADVGLGYLSLGQPLTTLSGGERQRLKLATHMGEKGGVYILDEPTTGLHLADVEQLLGLLDRLVDSGKSVIVVEHHQAVMAHADWIVDLGPGAGHDGGRIVFEGTPADLVAARTTLTGEHLAAYVGA</sequence>
<evidence type="ECO:0000256" key="8">
    <source>
        <dbReference type="ARBA" id="ARBA00022881"/>
    </source>
</evidence>
<comment type="subcellular location">
    <subcellularLocation>
        <location evidence="1">Cytoplasm</location>
    </subcellularLocation>
</comment>
<evidence type="ECO:0000256" key="2">
    <source>
        <dbReference type="ARBA" id="ARBA00022490"/>
    </source>
</evidence>
<feature type="domain" description="ABC transporter" evidence="14">
    <location>
        <begin position="15"/>
        <end position="475"/>
    </location>
</feature>
<evidence type="ECO:0000313" key="15">
    <source>
        <dbReference type="EMBL" id="MBP2358343.1"/>
    </source>
</evidence>
<accession>A0ABS4V3F7</accession>
<evidence type="ECO:0000256" key="6">
    <source>
        <dbReference type="ARBA" id="ARBA00022769"/>
    </source>
</evidence>
<evidence type="ECO:0000256" key="11">
    <source>
        <dbReference type="ARBA" id="ARBA00038000"/>
    </source>
</evidence>
<evidence type="ECO:0000256" key="12">
    <source>
        <dbReference type="ARBA" id="ARBA00039316"/>
    </source>
</evidence>
<dbReference type="Gene3D" id="3.40.50.300">
    <property type="entry name" value="P-loop containing nucleotide triphosphate hydrolases"/>
    <property type="match status" value="3"/>
</dbReference>
<evidence type="ECO:0000313" key="16">
    <source>
        <dbReference type="Proteomes" id="UP001519311"/>
    </source>
</evidence>
<keyword evidence="6" id="KW-0228">DNA excision</keyword>
<gene>
    <name evidence="15" type="ORF">JOF59_000743</name>
</gene>
<dbReference type="RefSeq" id="WP_209469500.1">
    <property type="nucleotide sequence ID" value="NZ_BMWJ01000002.1"/>
</dbReference>
<dbReference type="SUPFAM" id="SSF52540">
    <property type="entry name" value="P-loop containing nucleoside triphosphate hydrolases"/>
    <property type="match status" value="2"/>
</dbReference>
<dbReference type="EMBL" id="JAGINS010000001">
    <property type="protein sequence ID" value="MBP2358343.1"/>
    <property type="molecule type" value="Genomic_DNA"/>
</dbReference>
<evidence type="ECO:0000259" key="14">
    <source>
        <dbReference type="PROSITE" id="PS50893"/>
    </source>
</evidence>
<keyword evidence="3" id="KW-0677">Repeat</keyword>
<comment type="caution">
    <text evidence="15">The sequence shown here is derived from an EMBL/GenBank/DDBJ whole genome shotgun (WGS) entry which is preliminary data.</text>
</comment>
<comment type="similarity">
    <text evidence="11">Belongs to the ABC transporter superfamily. UvrA family.</text>
</comment>
<keyword evidence="16" id="KW-1185">Reference proteome</keyword>
<keyword evidence="5" id="KW-0227">DNA damage</keyword>
<evidence type="ECO:0000256" key="10">
    <source>
        <dbReference type="ARBA" id="ARBA00023204"/>
    </source>
</evidence>
<evidence type="ECO:0000256" key="9">
    <source>
        <dbReference type="ARBA" id="ARBA00023125"/>
    </source>
</evidence>
<evidence type="ECO:0000256" key="7">
    <source>
        <dbReference type="ARBA" id="ARBA00022840"/>
    </source>
</evidence>
<feature type="domain" description="ABC transporter" evidence="14">
    <location>
        <begin position="484"/>
        <end position="784"/>
    </location>
</feature>
<dbReference type="Gene3D" id="1.10.8.280">
    <property type="entry name" value="ABC transporter ATPase domain-like"/>
    <property type="match status" value="1"/>
</dbReference>
<proteinExistence type="inferred from homology"/>
<dbReference type="InterPro" id="IPR003439">
    <property type="entry name" value="ABC_transporter-like_ATP-bd"/>
</dbReference>
<evidence type="ECO:0000256" key="5">
    <source>
        <dbReference type="ARBA" id="ARBA00022763"/>
    </source>
</evidence>
<protein>
    <recommendedName>
        <fullName evidence="12">UvrABC system protein A</fullName>
    </recommendedName>
    <alternativeName>
        <fullName evidence="13">Excinuclease ABC subunit A</fullName>
    </alternativeName>
</protein>
<keyword evidence="9" id="KW-0238">DNA-binding</keyword>